<dbReference type="PANTHER" id="PTHR12221:SF6">
    <property type="entry name" value="PESCADILLO HOMOLOG"/>
    <property type="match status" value="1"/>
</dbReference>
<sequence length="590" mass="68503">MVKHYRPPGKKKEGNAARYITRSQAVKQLQVSLPLFRKLCILKGIFPREPKKKTKGNHHTYYHLKDVSFIQHEPLLERLREIRAYQHKIKKAEAKKNRDRATLLTQRRPSYKLDKIVLQRYPKFLDALRDLDDCLTMVHLFAALPAIEGRIEVKRIHNCRRLAHEWQAYISRTHRLRKVFVSVKGIYYQAEVKGQEVTWLAPHPLQQVLTDDIDFNIMLNFLEFYEALLAFANCHLYHSINVRYPPILDPRLEAVAADLYALSRYFDANSQSSAWDSQTPSLSGSGKVESQQIGPSIDESELRLAQLQHQLPSNEPGVLMHLVGDVPGEDKEDNDTRECTKLFKDMKFFLNREVYRESLLFIIPAFGGIVSWQGDGAPFEEDDASITHQIIDRPRHDGKICGRQYVQPQWVYDCVNARIILPTGDYLVGRDLPPHLSPFDDNDYFEITERGKAAGINEVLPLPGMEREDLEDPLKLLAEGVINRAEAEAAKEKRKKMKAHEKQYHHELIMEIQGVTHSSSISNIDNLSADREEPHHDYEQVDEDNRIMSELEWSRSFKGRIKAMRISRQRKKQCADVIRQRRKILEEHEV</sequence>
<comment type="function">
    <text evidence="4">Required for maturation of ribosomal RNAs and formation of the large ribosomal subunit.</text>
</comment>
<dbReference type="GO" id="GO:0030687">
    <property type="term" value="C:preribosome, large subunit precursor"/>
    <property type="evidence" value="ECO:0007669"/>
    <property type="project" value="UniProtKB-UniRule"/>
</dbReference>
<comment type="subcellular location">
    <subcellularLocation>
        <location evidence="4">Nucleus</location>
        <location evidence="4">Nucleolus</location>
    </subcellularLocation>
    <subcellularLocation>
        <location evidence="4">Nucleus</location>
        <location evidence="4">Nucleoplasm</location>
    </subcellularLocation>
</comment>
<dbReference type="InterPro" id="IPR010613">
    <property type="entry name" value="PES"/>
</dbReference>
<feature type="domain" description="BRCT" evidence="5">
    <location>
        <begin position="338"/>
        <end position="428"/>
    </location>
</feature>
<reference evidence="6 7" key="1">
    <citation type="journal article" date="2013" name="Nat. Genet.">
        <title>The high-quality draft genome of peach (Prunus persica) identifies unique patterns of genetic diversity, domestication and genome evolution.</title>
        <authorList>
            <consortium name="International Peach Genome Initiative"/>
            <person name="Verde I."/>
            <person name="Abbott A.G."/>
            <person name="Scalabrin S."/>
            <person name="Jung S."/>
            <person name="Shu S."/>
            <person name="Marroni F."/>
            <person name="Zhebentyayeva T."/>
            <person name="Dettori M.T."/>
            <person name="Grimwood J."/>
            <person name="Cattonaro F."/>
            <person name="Zuccolo A."/>
            <person name="Rossini L."/>
            <person name="Jenkins J."/>
            <person name="Vendramin E."/>
            <person name="Meisel L.A."/>
            <person name="Decroocq V."/>
            <person name="Sosinski B."/>
            <person name="Prochnik S."/>
            <person name="Mitros T."/>
            <person name="Policriti A."/>
            <person name="Cipriani G."/>
            <person name="Dondini L."/>
            <person name="Ficklin S."/>
            <person name="Goodstein D.M."/>
            <person name="Xuan P."/>
            <person name="Del Fabbro C."/>
            <person name="Aramini V."/>
            <person name="Copetti D."/>
            <person name="Gonzalez S."/>
            <person name="Horner D.S."/>
            <person name="Falchi R."/>
            <person name="Lucas S."/>
            <person name="Mica E."/>
            <person name="Maldonado J."/>
            <person name="Lazzari B."/>
            <person name="Bielenberg D."/>
            <person name="Pirona R."/>
            <person name="Miculan M."/>
            <person name="Barakat A."/>
            <person name="Testolin R."/>
            <person name="Stella A."/>
            <person name="Tartarini S."/>
            <person name="Tonutti P."/>
            <person name="Arus P."/>
            <person name="Orellana A."/>
            <person name="Wells C."/>
            <person name="Main D."/>
            <person name="Vizzotto G."/>
            <person name="Silva H."/>
            <person name="Salamini F."/>
            <person name="Schmutz J."/>
            <person name="Morgante M."/>
            <person name="Rokhsar D.S."/>
        </authorList>
    </citation>
    <scope>NUCLEOTIDE SEQUENCE [LARGE SCALE GENOMIC DNA]</scope>
    <source>
        <strain evidence="7">cv. Nemared</strain>
    </source>
</reference>
<dbReference type="PANTHER" id="PTHR12221">
    <property type="entry name" value="PESCADILLO - RELATED"/>
    <property type="match status" value="1"/>
</dbReference>
<dbReference type="GO" id="GO:0000466">
    <property type="term" value="P:maturation of 5.8S rRNA from tricistronic rRNA transcript (SSU-rRNA, 5.8S rRNA, LSU-rRNA)"/>
    <property type="evidence" value="ECO:0007669"/>
    <property type="project" value="UniProtKB-UniRule"/>
</dbReference>
<dbReference type="HAMAP" id="MF_03028">
    <property type="entry name" value="Pescadillo"/>
    <property type="match status" value="1"/>
</dbReference>
<gene>
    <name evidence="6" type="ORF">PRUPE_8G015200</name>
</gene>
<dbReference type="OrthoDB" id="10264910at2759"/>
<dbReference type="GO" id="GO:0005654">
    <property type="term" value="C:nucleoplasm"/>
    <property type="evidence" value="ECO:0007669"/>
    <property type="project" value="UniProtKB-SubCell"/>
</dbReference>
<dbReference type="PROSITE" id="PS50172">
    <property type="entry name" value="BRCT"/>
    <property type="match status" value="1"/>
</dbReference>
<name>A0A251MR75_PRUPE</name>
<keyword evidence="3 4" id="KW-0539">Nucleus</keyword>
<keyword evidence="7" id="KW-1185">Reference proteome</keyword>
<dbReference type="Gramene" id="ONH89768">
    <property type="protein sequence ID" value="ONH89768"/>
    <property type="gene ID" value="PRUPE_8G015200"/>
</dbReference>
<dbReference type="Gene3D" id="3.40.50.10190">
    <property type="entry name" value="BRCT domain"/>
    <property type="match status" value="1"/>
</dbReference>
<proteinExistence type="inferred from homology"/>
<dbReference type="InterPro" id="IPR036420">
    <property type="entry name" value="BRCT_dom_sf"/>
</dbReference>
<dbReference type="GO" id="GO:0043021">
    <property type="term" value="F:ribonucleoprotein complex binding"/>
    <property type="evidence" value="ECO:0007669"/>
    <property type="project" value="UniProtKB-UniRule"/>
</dbReference>
<dbReference type="eggNOG" id="KOG2481">
    <property type="taxonomic scope" value="Eukaryota"/>
</dbReference>
<dbReference type="GO" id="GO:0000463">
    <property type="term" value="P:maturation of LSU-rRNA from tricistronic rRNA transcript (SSU-rRNA, 5.8S rRNA, LSU-rRNA)"/>
    <property type="evidence" value="ECO:0000318"/>
    <property type="project" value="GO_Central"/>
</dbReference>
<dbReference type="SMR" id="A0A251MR75"/>
<evidence type="ECO:0000259" key="5">
    <source>
        <dbReference type="PROSITE" id="PS50172"/>
    </source>
</evidence>
<dbReference type="EMBL" id="CM007658">
    <property type="protein sequence ID" value="ONH89768.1"/>
    <property type="molecule type" value="Genomic_DNA"/>
</dbReference>
<dbReference type="GO" id="GO:0070545">
    <property type="term" value="C:PeBoW complex"/>
    <property type="evidence" value="ECO:0000318"/>
    <property type="project" value="GO_Central"/>
</dbReference>
<feature type="coiled-coil region" evidence="4">
    <location>
        <begin position="75"/>
        <end position="102"/>
    </location>
</feature>
<dbReference type="AlphaFoldDB" id="A0A251MR75"/>
<protein>
    <recommendedName>
        <fullName evidence="4">Pescadillo homolog</fullName>
    </recommendedName>
</protein>
<evidence type="ECO:0000256" key="1">
    <source>
        <dbReference type="ARBA" id="ARBA00022517"/>
    </source>
</evidence>
<dbReference type="GO" id="GO:0003723">
    <property type="term" value="F:RNA binding"/>
    <property type="evidence" value="ECO:0000318"/>
    <property type="project" value="GO_Central"/>
</dbReference>
<dbReference type="STRING" id="3760.A0A251MR75"/>
<dbReference type="SMART" id="SM00292">
    <property type="entry name" value="BRCT"/>
    <property type="match status" value="1"/>
</dbReference>
<evidence type="ECO:0000256" key="2">
    <source>
        <dbReference type="ARBA" id="ARBA00022552"/>
    </source>
</evidence>
<dbReference type="InterPro" id="IPR001357">
    <property type="entry name" value="BRCT_dom"/>
</dbReference>
<dbReference type="Pfam" id="PF16589">
    <property type="entry name" value="BRCT_2"/>
    <property type="match status" value="1"/>
</dbReference>
<keyword evidence="4" id="KW-0175">Coiled coil</keyword>
<comment type="similarity">
    <text evidence="4">Belongs to the pescadillo family.</text>
</comment>
<keyword evidence="2 4" id="KW-0698">rRNA processing</keyword>
<dbReference type="SUPFAM" id="SSF52113">
    <property type="entry name" value="BRCT domain"/>
    <property type="match status" value="1"/>
</dbReference>
<evidence type="ECO:0000256" key="4">
    <source>
        <dbReference type="HAMAP-Rule" id="MF_03028"/>
    </source>
</evidence>
<evidence type="ECO:0000313" key="6">
    <source>
        <dbReference type="EMBL" id="ONH89768.1"/>
    </source>
</evidence>
<evidence type="ECO:0000313" key="7">
    <source>
        <dbReference type="Proteomes" id="UP000006882"/>
    </source>
</evidence>
<dbReference type="Pfam" id="PF06732">
    <property type="entry name" value="Pescadillo_N"/>
    <property type="match status" value="1"/>
</dbReference>
<accession>A0A251MR75</accession>
<dbReference type="Proteomes" id="UP000006882">
    <property type="component" value="Chromosome G8"/>
</dbReference>
<keyword evidence="1 4" id="KW-0690">Ribosome biogenesis</keyword>
<evidence type="ECO:0000256" key="3">
    <source>
        <dbReference type="ARBA" id="ARBA00023242"/>
    </source>
</evidence>
<dbReference type="FunFam" id="3.40.50.10190:FF:000002">
    <property type="entry name" value="Pescadillo homolog"/>
    <property type="match status" value="1"/>
</dbReference>
<dbReference type="CDD" id="cd17709">
    <property type="entry name" value="BRCT_pescadillo_like"/>
    <property type="match status" value="1"/>
</dbReference>
<organism evidence="6 7">
    <name type="scientific">Prunus persica</name>
    <name type="common">Peach</name>
    <name type="synonym">Amygdalus persica</name>
    <dbReference type="NCBI Taxonomy" id="3760"/>
    <lineage>
        <taxon>Eukaryota</taxon>
        <taxon>Viridiplantae</taxon>
        <taxon>Streptophyta</taxon>
        <taxon>Embryophyta</taxon>
        <taxon>Tracheophyta</taxon>
        <taxon>Spermatophyta</taxon>
        <taxon>Magnoliopsida</taxon>
        <taxon>eudicotyledons</taxon>
        <taxon>Gunneridae</taxon>
        <taxon>Pentapetalae</taxon>
        <taxon>rosids</taxon>
        <taxon>fabids</taxon>
        <taxon>Rosales</taxon>
        <taxon>Rosaceae</taxon>
        <taxon>Amygdaloideae</taxon>
        <taxon>Amygdaleae</taxon>
        <taxon>Prunus</taxon>
    </lineage>
</organism>